<evidence type="ECO:0000313" key="14">
    <source>
        <dbReference type="EMBL" id="GAA4181211.1"/>
    </source>
</evidence>
<dbReference type="InterPro" id="IPR000462">
    <property type="entry name" value="CDP-OH_P_trans"/>
</dbReference>
<dbReference type="InterPro" id="IPR004570">
    <property type="entry name" value="Phosphatidylglycerol_P_synth"/>
</dbReference>
<keyword evidence="9" id="KW-0594">Phospholipid biosynthesis</keyword>
<dbReference type="Pfam" id="PF01066">
    <property type="entry name" value="CDP-OH_P_transf"/>
    <property type="match status" value="1"/>
</dbReference>
<keyword evidence="8 13" id="KW-0472">Membrane</keyword>
<comment type="subcellular location">
    <subcellularLocation>
        <location evidence="1">Membrane</location>
        <topology evidence="1">Multi-pass membrane protein</topology>
    </subcellularLocation>
</comment>
<evidence type="ECO:0000256" key="5">
    <source>
        <dbReference type="ARBA" id="ARBA00022692"/>
    </source>
</evidence>
<dbReference type="InterPro" id="IPR048254">
    <property type="entry name" value="CDP_ALCOHOL_P_TRANSF_CS"/>
</dbReference>
<keyword evidence="4 12" id="KW-0808">Transferase</keyword>
<reference evidence="15" key="1">
    <citation type="journal article" date="2019" name="Int. J. Syst. Evol. Microbiol.">
        <title>The Global Catalogue of Microorganisms (GCM) 10K type strain sequencing project: providing services to taxonomists for standard genome sequencing and annotation.</title>
        <authorList>
            <consortium name="The Broad Institute Genomics Platform"/>
            <consortium name="The Broad Institute Genome Sequencing Center for Infectious Disease"/>
            <person name="Wu L."/>
            <person name="Ma J."/>
        </authorList>
    </citation>
    <scope>NUCLEOTIDE SEQUENCE [LARGE SCALE GENOMIC DNA]</scope>
    <source>
        <strain evidence="15">JCM 17591</strain>
    </source>
</reference>
<feature type="transmembrane region" description="Helical" evidence="13">
    <location>
        <begin position="143"/>
        <end position="161"/>
    </location>
</feature>
<evidence type="ECO:0000256" key="2">
    <source>
        <dbReference type="ARBA" id="ARBA00010441"/>
    </source>
</evidence>
<dbReference type="Gene3D" id="1.20.120.1760">
    <property type="match status" value="1"/>
</dbReference>
<evidence type="ECO:0000256" key="12">
    <source>
        <dbReference type="RuleBase" id="RU003750"/>
    </source>
</evidence>
<feature type="transmembrane region" description="Helical" evidence="13">
    <location>
        <begin position="19"/>
        <end position="38"/>
    </location>
</feature>
<keyword evidence="6 13" id="KW-1133">Transmembrane helix</keyword>
<dbReference type="EC" id="2.7.8.5" evidence="11"/>
<evidence type="ECO:0000313" key="15">
    <source>
        <dbReference type="Proteomes" id="UP001501079"/>
    </source>
</evidence>
<dbReference type="Proteomes" id="UP001501079">
    <property type="component" value="Unassembled WGS sequence"/>
</dbReference>
<evidence type="ECO:0000256" key="7">
    <source>
        <dbReference type="ARBA" id="ARBA00023098"/>
    </source>
</evidence>
<evidence type="ECO:0000256" key="4">
    <source>
        <dbReference type="ARBA" id="ARBA00022679"/>
    </source>
</evidence>
<evidence type="ECO:0000256" key="13">
    <source>
        <dbReference type="SAM" id="Phobius"/>
    </source>
</evidence>
<gene>
    <name evidence="14" type="primary">pgsA</name>
    <name evidence="14" type="ORF">GCM10022287_36180</name>
</gene>
<dbReference type="PROSITE" id="PS00379">
    <property type="entry name" value="CDP_ALCOHOL_P_TRANSF"/>
    <property type="match status" value="1"/>
</dbReference>
<keyword evidence="15" id="KW-1185">Reference proteome</keyword>
<protein>
    <recommendedName>
        <fullName evidence="11">CDP-diacylglycerol--glycerol-3-phosphate 3-phosphatidyltransferase</fullName>
        <ecNumber evidence="11">2.7.8.5</ecNumber>
    </recommendedName>
</protein>
<accession>A0ABP8ABQ7</accession>
<keyword evidence="5 13" id="KW-0812">Transmembrane</keyword>
<keyword evidence="7" id="KW-0443">Lipid metabolism</keyword>
<evidence type="ECO:0000256" key="3">
    <source>
        <dbReference type="ARBA" id="ARBA00022516"/>
    </source>
</evidence>
<dbReference type="EMBL" id="BAABBW010000006">
    <property type="protein sequence ID" value="GAA4181211.1"/>
    <property type="molecule type" value="Genomic_DNA"/>
</dbReference>
<feature type="transmembrane region" description="Helical" evidence="13">
    <location>
        <begin position="90"/>
        <end position="115"/>
    </location>
</feature>
<sequence length="204" mass="21988">MTQSGAAADRPARPSNWNLPNAITIVRILFAPVFFWMLLADAGADGPLRWWAAVLFIVGIATDGVDGYLARSRGLVTELGKLLDPIADKVLTGAALVGLSILGELWWWVTIVILVREIGITVYRFAVIRGGVIPASRGGKLKTIAQAIAISLALVPLWVPLGDWVHWVNGVFMAIALVLTVVSGLDYAWNAVKLHRQQGEATDA</sequence>
<proteinExistence type="inferred from homology"/>
<comment type="caution">
    <text evidence="14">The sequence shown here is derived from an EMBL/GenBank/DDBJ whole genome shotgun (WGS) entry which is preliminary data.</text>
</comment>
<evidence type="ECO:0000256" key="8">
    <source>
        <dbReference type="ARBA" id="ARBA00023136"/>
    </source>
</evidence>
<dbReference type="RefSeq" id="WP_344757107.1">
    <property type="nucleotide sequence ID" value="NZ_BAABBW010000006.1"/>
</dbReference>
<evidence type="ECO:0000256" key="10">
    <source>
        <dbReference type="ARBA" id="ARBA00023264"/>
    </source>
</evidence>
<dbReference type="InterPro" id="IPR050324">
    <property type="entry name" value="CDP-alcohol_PTase-I"/>
</dbReference>
<dbReference type="PIRSF" id="PIRSF000847">
    <property type="entry name" value="Phos_ph_gly_syn"/>
    <property type="match status" value="1"/>
</dbReference>
<dbReference type="NCBIfam" id="TIGR00560">
    <property type="entry name" value="pgsA"/>
    <property type="match status" value="1"/>
</dbReference>
<keyword evidence="10" id="KW-1208">Phospholipid metabolism</keyword>
<dbReference type="PANTHER" id="PTHR14269:SF52">
    <property type="entry name" value="PHOSPHATIDYLGLYCEROPHOSPHATE SYNTHASE-RELATED"/>
    <property type="match status" value="1"/>
</dbReference>
<name>A0ABP8ABQ7_9MICO</name>
<organism evidence="14 15">
    <name type="scientific">Gryllotalpicola koreensis</name>
    <dbReference type="NCBI Taxonomy" id="993086"/>
    <lineage>
        <taxon>Bacteria</taxon>
        <taxon>Bacillati</taxon>
        <taxon>Actinomycetota</taxon>
        <taxon>Actinomycetes</taxon>
        <taxon>Micrococcales</taxon>
        <taxon>Microbacteriaceae</taxon>
        <taxon>Gryllotalpicola</taxon>
    </lineage>
</organism>
<evidence type="ECO:0000256" key="11">
    <source>
        <dbReference type="NCBIfam" id="TIGR00560"/>
    </source>
</evidence>
<evidence type="ECO:0000256" key="1">
    <source>
        <dbReference type="ARBA" id="ARBA00004141"/>
    </source>
</evidence>
<comment type="similarity">
    <text evidence="2 12">Belongs to the CDP-alcohol phosphatidyltransferase class-I family.</text>
</comment>
<dbReference type="PANTHER" id="PTHR14269">
    <property type="entry name" value="CDP-DIACYLGLYCEROL--GLYCEROL-3-PHOSPHATE 3-PHOSPHATIDYLTRANSFERASE-RELATED"/>
    <property type="match status" value="1"/>
</dbReference>
<evidence type="ECO:0000256" key="9">
    <source>
        <dbReference type="ARBA" id="ARBA00023209"/>
    </source>
</evidence>
<feature type="transmembrane region" description="Helical" evidence="13">
    <location>
        <begin position="50"/>
        <end position="70"/>
    </location>
</feature>
<dbReference type="InterPro" id="IPR043130">
    <property type="entry name" value="CDP-OH_PTrfase_TM_dom"/>
</dbReference>
<feature type="transmembrane region" description="Helical" evidence="13">
    <location>
        <begin position="167"/>
        <end position="189"/>
    </location>
</feature>
<evidence type="ECO:0000256" key="6">
    <source>
        <dbReference type="ARBA" id="ARBA00022989"/>
    </source>
</evidence>
<keyword evidence="3" id="KW-0444">Lipid biosynthesis</keyword>